<dbReference type="Pfam" id="PF13358">
    <property type="entry name" value="DDE_3"/>
    <property type="match status" value="1"/>
</dbReference>
<dbReference type="Proteomes" id="UP000719412">
    <property type="component" value="Unassembled WGS sequence"/>
</dbReference>
<reference evidence="4" key="1">
    <citation type="journal article" date="2020" name="J Insects Food Feed">
        <title>The yellow mealworm (Tenebrio molitor) genome: a resource for the emerging insects as food and feed industry.</title>
        <authorList>
            <person name="Eriksson T."/>
            <person name="Andere A."/>
            <person name="Kelstrup H."/>
            <person name="Emery V."/>
            <person name="Picard C."/>
        </authorList>
    </citation>
    <scope>NUCLEOTIDE SEQUENCE</scope>
    <source>
        <strain evidence="4">Stoneville</strain>
        <tissue evidence="4">Whole head</tissue>
    </source>
</reference>
<dbReference type="PANTHER" id="PTHR23022:SF134">
    <property type="entry name" value="TRANSPOSABLE ELEMENT TC1 TRANSPOSASE"/>
    <property type="match status" value="1"/>
</dbReference>
<accession>A0A8J6LLU9</accession>
<dbReference type="Gene3D" id="3.30.420.10">
    <property type="entry name" value="Ribonuclease H-like superfamily/Ribonuclease H"/>
    <property type="match status" value="1"/>
</dbReference>
<dbReference type="EMBL" id="JABDTM020019723">
    <property type="protein sequence ID" value="KAH0817326.1"/>
    <property type="molecule type" value="Genomic_DNA"/>
</dbReference>
<gene>
    <name evidence="4" type="ORF">GEV33_005465</name>
</gene>
<dbReference type="InterPro" id="IPR036397">
    <property type="entry name" value="RNaseH_sf"/>
</dbReference>
<evidence type="ECO:0000259" key="3">
    <source>
        <dbReference type="Pfam" id="PF13358"/>
    </source>
</evidence>
<dbReference type="Pfam" id="PF01498">
    <property type="entry name" value="HTH_Tnp_Tc3_2"/>
    <property type="match status" value="1"/>
</dbReference>
<dbReference type="GO" id="GO:0015074">
    <property type="term" value="P:DNA integration"/>
    <property type="evidence" value="ECO:0007669"/>
    <property type="project" value="InterPro"/>
</dbReference>
<evidence type="ECO:0000259" key="2">
    <source>
        <dbReference type="Pfam" id="PF01498"/>
    </source>
</evidence>
<proteinExistence type="predicted"/>
<organism evidence="4 5">
    <name type="scientific">Tenebrio molitor</name>
    <name type="common">Yellow mealworm beetle</name>
    <dbReference type="NCBI Taxonomy" id="7067"/>
    <lineage>
        <taxon>Eukaryota</taxon>
        <taxon>Metazoa</taxon>
        <taxon>Ecdysozoa</taxon>
        <taxon>Arthropoda</taxon>
        <taxon>Hexapoda</taxon>
        <taxon>Insecta</taxon>
        <taxon>Pterygota</taxon>
        <taxon>Neoptera</taxon>
        <taxon>Endopterygota</taxon>
        <taxon>Coleoptera</taxon>
        <taxon>Polyphaga</taxon>
        <taxon>Cucujiformia</taxon>
        <taxon>Tenebrionidae</taxon>
        <taxon>Tenebrio</taxon>
    </lineage>
</organism>
<dbReference type="GO" id="GO:0003677">
    <property type="term" value="F:DNA binding"/>
    <property type="evidence" value="ECO:0007669"/>
    <property type="project" value="InterPro"/>
</dbReference>
<feature type="domain" description="Tc1-like transposase DDE" evidence="3">
    <location>
        <begin position="94"/>
        <end position="230"/>
    </location>
</feature>
<feature type="domain" description="Transposase Tc1-like" evidence="2">
    <location>
        <begin position="20"/>
        <end position="85"/>
    </location>
</feature>
<protein>
    <recommendedName>
        <fullName evidence="6">Transposase</fullName>
    </recommendedName>
</protein>
<sequence length="272" mass="31467">MEARSNSGTTSRFRRNQNEQLLNVIRNSPFTTAIAAVNISNFQGSVRTSRRRLRNSGLRNHAAARKIRLTPRHKEARVGFALEHLAKDNAFWSRVVFSDEKVFQSSHNGRVRVYRPRNSRYDKQYVEPTERCGRFFVNVWGWISAVSPGVMLHMEELLNSGVYIRILENVMPPSVTRVYPSQNFIFQQDNCSVHTSHRVATWFQDQNINVLDWPSRSPDVNPIENMWSFLLLLQSDPCAEIEPRKGRRKRAALQQPPPTVEDEESTVPEPHD</sequence>
<dbReference type="InterPro" id="IPR002492">
    <property type="entry name" value="Transposase_Tc1-like"/>
</dbReference>
<dbReference type="GO" id="GO:0006313">
    <property type="term" value="P:DNA transposition"/>
    <property type="evidence" value="ECO:0007669"/>
    <property type="project" value="InterPro"/>
</dbReference>
<reference evidence="4" key="2">
    <citation type="submission" date="2021-08" db="EMBL/GenBank/DDBJ databases">
        <authorList>
            <person name="Eriksson T."/>
        </authorList>
    </citation>
    <scope>NUCLEOTIDE SEQUENCE</scope>
    <source>
        <strain evidence="4">Stoneville</strain>
        <tissue evidence="4">Whole head</tissue>
    </source>
</reference>
<dbReference type="PANTHER" id="PTHR23022">
    <property type="entry name" value="TRANSPOSABLE ELEMENT-RELATED"/>
    <property type="match status" value="1"/>
</dbReference>
<evidence type="ECO:0000256" key="1">
    <source>
        <dbReference type="SAM" id="MobiDB-lite"/>
    </source>
</evidence>
<name>A0A8J6LLU9_TENMO</name>
<dbReference type="AlphaFoldDB" id="A0A8J6LLU9"/>
<dbReference type="InterPro" id="IPR052338">
    <property type="entry name" value="Transposase_5"/>
</dbReference>
<evidence type="ECO:0000313" key="5">
    <source>
        <dbReference type="Proteomes" id="UP000719412"/>
    </source>
</evidence>
<evidence type="ECO:0000313" key="4">
    <source>
        <dbReference type="EMBL" id="KAH0817326.1"/>
    </source>
</evidence>
<comment type="caution">
    <text evidence="4">The sequence shown here is derived from an EMBL/GenBank/DDBJ whole genome shotgun (WGS) entry which is preliminary data.</text>
</comment>
<evidence type="ECO:0008006" key="6">
    <source>
        <dbReference type="Google" id="ProtNLM"/>
    </source>
</evidence>
<dbReference type="InterPro" id="IPR038717">
    <property type="entry name" value="Tc1-like_DDE_dom"/>
</dbReference>
<feature type="region of interest" description="Disordered" evidence="1">
    <location>
        <begin position="243"/>
        <end position="272"/>
    </location>
</feature>
<keyword evidence="5" id="KW-1185">Reference proteome</keyword>